<evidence type="ECO:0000256" key="1">
    <source>
        <dbReference type="SAM" id="SignalP"/>
    </source>
</evidence>
<proteinExistence type="predicted"/>
<keyword evidence="3" id="KW-1185">Reference proteome</keyword>
<evidence type="ECO:0000313" key="3">
    <source>
        <dbReference type="Proteomes" id="UP000468650"/>
    </source>
</evidence>
<dbReference type="Proteomes" id="UP000468650">
    <property type="component" value="Unassembled WGS sequence"/>
</dbReference>
<accession>A0A6N6RHM2</accession>
<organism evidence="2 3">
    <name type="scientific">Phaeocystidibacter luteus</name>
    <dbReference type="NCBI Taxonomy" id="911197"/>
    <lineage>
        <taxon>Bacteria</taxon>
        <taxon>Pseudomonadati</taxon>
        <taxon>Bacteroidota</taxon>
        <taxon>Flavobacteriia</taxon>
        <taxon>Flavobacteriales</taxon>
        <taxon>Phaeocystidibacteraceae</taxon>
        <taxon>Phaeocystidibacter</taxon>
    </lineage>
</organism>
<reference evidence="2 3" key="1">
    <citation type="submission" date="2019-09" db="EMBL/GenBank/DDBJ databases">
        <title>Genomes of family Cryomorphaceae.</title>
        <authorList>
            <person name="Bowman J.P."/>
        </authorList>
    </citation>
    <scope>NUCLEOTIDE SEQUENCE [LARGE SCALE GENOMIC DNA]</scope>
    <source>
        <strain evidence="2 3">LMG 25704</strain>
    </source>
</reference>
<name>A0A6N6RHM2_9FLAO</name>
<gene>
    <name evidence="2" type="ORF">F8C67_06395</name>
</gene>
<feature type="signal peptide" evidence="1">
    <location>
        <begin position="1"/>
        <end position="23"/>
    </location>
</feature>
<dbReference type="OrthoDB" id="9856712at2"/>
<evidence type="ECO:0000313" key="2">
    <source>
        <dbReference type="EMBL" id="KAB2813785.1"/>
    </source>
</evidence>
<comment type="caution">
    <text evidence="2">The sequence shown here is derived from an EMBL/GenBank/DDBJ whole genome shotgun (WGS) entry which is preliminary data.</text>
</comment>
<sequence>MQSRLLILALPLLFLMASCSPFKQVNSSKSMVEGNRIQYQMVIEKDAKDYLEIIDVKLMNTETGASESATFKIVDTDGSTTLLNLKGYPKFFILATTTDAELNPDQAIVVYKDDPEGDEKSKKIKPLLAAMEEEASAE</sequence>
<protein>
    <submittedName>
        <fullName evidence="2">Uncharacterized protein</fullName>
    </submittedName>
</protein>
<keyword evidence="1" id="KW-0732">Signal</keyword>
<dbReference type="EMBL" id="WBVO01000003">
    <property type="protein sequence ID" value="KAB2813785.1"/>
    <property type="molecule type" value="Genomic_DNA"/>
</dbReference>
<dbReference type="AlphaFoldDB" id="A0A6N6RHM2"/>
<feature type="chain" id="PRO_5026674760" evidence="1">
    <location>
        <begin position="24"/>
        <end position="138"/>
    </location>
</feature>
<dbReference type="PROSITE" id="PS51257">
    <property type="entry name" value="PROKAR_LIPOPROTEIN"/>
    <property type="match status" value="1"/>
</dbReference>